<organism evidence="2 3">
    <name type="scientific">Evansella tamaricis</name>
    <dbReference type="NCBI Taxonomy" id="2069301"/>
    <lineage>
        <taxon>Bacteria</taxon>
        <taxon>Bacillati</taxon>
        <taxon>Bacillota</taxon>
        <taxon>Bacilli</taxon>
        <taxon>Bacillales</taxon>
        <taxon>Bacillaceae</taxon>
        <taxon>Evansella</taxon>
    </lineage>
</organism>
<feature type="domain" description="Core" evidence="1">
    <location>
        <begin position="1"/>
        <end position="106"/>
    </location>
</feature>
<proteinExistence type="predicted"/>
<sequence>MKVTITDNAWNNLIQHSSTIVDNYVYINYDFEGCGCVVSGVNQLMEKDSFDAGDALAEMQGGNGKVSYAKQYDWVYDEEVTIDFSESSNTFQLKSPNQMLTPRMKFIPMNRGK</sequence>
<dbReference type="RefSeq" id="WP_217067500.1">
    <property type="nucleotide sequence ID" value="NZ_JAHQCS010000132.1"/>
</dbReference>
<dbReference type="Proteomes" id="UP000784880">
    <property type="component" value="Unassembled WGS sequence"/>
</dbReference>
<keyword evidence="3" id="KW-1185">Reference proteome</keyword>
<evidence type="ECO:0000313" key="3">
    <source>
        <dbReference type="Proteomes" id="UP000784880"/>
    </source>
</evidence>
<dbReference type="InterPro" id="IPR000361">
    <property type="entry name" value="ATAP_core_dom"/>
</dbReference>
<dbReference type="Pfam" id="PF01521">
    <property type="entry name" value="Fe-S_biosyn"/>
    <property type="match status" value="1"/>
</dbReference>
<evidence type="ECO:0000313" key="2">
    <source>
        <dbReference type="EMBL" id="MBU9713338.1"/>
    </source>
</evidence>
<gene>
    <name evidence="2" type="ORF">KS419_16530</name>
</gene>
<accession>A0ABS6JI81</accession>
<comment type="caution">
    <text evidence="2">The sequence shown here is derived from an EMBL/GenBank/DDBJ whole genome shotgun (WGS) entry which is preliminary data.</text>
</comment>
<dbReference type="EMBL" id="JAHQCS010000132">
    <property type="protein sequence ID" value="MBU9713338.1"/>
    <property type="molecule type" value="Genomic_DNA"/>
</dbReference>
<evidence type="ECO:0000259" key="1">
    <source>
        <dbReference type="Pfam" id="PF01521"/>
    </source>
</evidence>
<protein>
    <submittedName>
        <fullName evidence="2">Iron-sulfur cluster biosynthesis family protein</fullName>
    </submittedName>
</protein>
<name>A0ABS6JI81_9BACI</name>
<reference evidence="2 3" key="1">
    <citation type="submission" date="2021-06" db="EMBL/GenBank/DDBJ databases">
        <title>Bacillus sp. RD4P76, an endophyte from a halophyte.</title>
        <authorList>
            <person name="Sun J.-Q."/>
        </authorList>
    </citation>
    <scope>NUCLEOTIDE SEQUENCE [LARGE SCALE GENOMIC DNA]</scope>
    <source>
        <strain evidence="2 3">CGMCC 1.15917</strain>
    </source>
</reference>